<feature type="region of interest" description="Disordered" evidence="1">
    <location>
        <begin position="1"/>
        <end position="34"/>
    </location>
</feature>
<dbReference type="Proteomes" id="UP001059596">
    <property type="component" value="Unassembled WGS sequence"/>
</dbReference>
<accession>A0A9P9YCW2</accession>
<gene>
    <name evidence="2" type="ORF">M5D96_012558</name>
</gene>
<sequence>LAVNGGLYKPAEHRKQDQSISTKSTIEPVTSETT</sequence>
<organism evidence="2 3">
    <name type="scientific">Drosophila gunungcola</name>
    <name type="common">fruit fly</name>
    <dbReference type="NCBI Taxonomy" id="103775"/>
    <lineage>
        <taxon>Eukaryota</taxon>
        <taxon>Metazoa</taxon>
        <taxon>Ecdysozoa</taxon>
        <taxon>Arthropoda</taxon>
        <taxon>Hexapoda</taxon>
        <taxon>Insecta</taxon>
        <taxon>Pterygota</taxon>
        <taxon>Neoptera</taxon>
        <taxon>Endopterygota</taxon>
        <taxon>Diptera</taxon>
        <taxon>Brachycera</taxon>
        <taxon>Muscomorpha</taxon>
        <taxon>Ephydroidea</taxon>
        <taxon>Drosophilidae</taxon>
        <taxon>Drosophila</taxon>
        <taxon>Sophophora</taxon>
    </lineage>
</organism>
<name>A0A9P9YCW2_9MUSC</name>
<proteinExistence type="predicted"/>
<dbReference type="EMBL" id="JAMKOV010000062">
    <property type="protein sequence ID" value="KAI8034662.1"/>
    <property type="molecule type" value="Genomic_DNA"/>
</dbReference>
<comment type="caution">
    <text evidence="2">The sequence shown here is derived from an EMBL/GenBank/DDBJ whole genome shotgun (WGS) entry which is preliminary data.</text>
</comment>
<feature type="non-terminal residue" evidence="2">
    <location>
        <position position="1"/>
    </location>
</feature>
<feature type="compositionally biased region" description="Polar residues" evidence="1">
    <location>
        <begin position="18"/>
        <end position="34"/>
    </location>
</feature>
<dbReference type="AlphaFoldDB" id="A0A9P9YCW2"/>
<keyword evidence="3" id="KW-1185">Reference proteome</keyword>
<evidence type="ECO:0000313" key="3">
    <source>
        <dbReference type="Proteomes" id="UP001059596"/>
    </source>
</evidence>
<evidence type="ECO:0000256" key="1">
    <source>
        <dbReference type="SAM" id="MobiDB-lite"/>
    </source>
</evidence>
<protein>
    <submittedName>
        <fullName evidence="2">Uncharacterized protein</fullName>
    </submittedName>
</protein>
<evidence type="ECO:0000313" key="2">
    <source>
        <dbReference type="EMBL" id="KAI8034662.1"/>
    </source>
</evidence>
<reference evidence="2" key="1">
    <citation type="journal article" date="2023" name="Genome Biol. Evol.">
        <title>Long-read-based Genome Assembly of Drosophila gunungcola Reveals Fewer Chemosensory Genes in Flower-breeding Species.</title>
        <authorList>
            <person name="Negi A."/>
            <person name="Liao B.Y."/>
            <person name="Yeh S.D."/>
        </authorList>
    </citation>
    <scope>NUCLEOTIDE SEQUENCE</scope>
    <source>
        <strain evidence="2">Sukarami</strain>
    </source>
</reference>